<organism evidence="1 2">
    <name type="scientific">Oedothorax gibbosus</name>
    <dbReference type="NCBI Taxonomy" id="931172"/>
    <lineage>
        <taxon>Eukaryota</taxon>
        <taxon>Metazoa</taxon>
        <taxon>Ecdysozoa</taxon>
        <taxon>Arthropoda</taxon>
        <taxon>Chelicerata</taxon>
        <taxon>Arachnida</taxon>
        <taxon>Araneae</taxon>
        <taxon>Araneomorphae</taxon>
        <taxon>Entelegynae</taxon>
        <taxon>Araneoidea</taxon>
        <taxon>Linyphiidae</taxon>
        <taxon>Erigoninae</taxon>
        <taxon>Oedothorax</taxon>
    </lineage>
</organism>
<name>A0AAV6TPI4_9ARAC</name>
<reference evidence="1 2" key="1">
    <citation type="journal article" date="2022" name="Nat. Ecol. Evol.">
        <title>A masculinizing supergene underlies an exaggerated male reproductive morph in a spider.</title>
        <authorList>
            <person name="Hendrickx F."/>
            <person name="De Corte Z."/>
            <person name="Sonet G."/>
            <person name="Van Belleghem S.M."/>
            <person name="Kostlbacher S."/>
            <person name="Vangestel C."/>
        </authorList>
    </citation>
    <scope>NUCLEOTIDE SEQUENCE [LARGE SCALE GENOMIC DNA]</scope>
    <source>
        <strain evidence="1">W744_W776</strain>
    </source>
</reference>
<protein>
    <submittedName>
        <fullName evidence="1">Uncharacterized protein</fullName>
    </submittedName>
</protein>
<comment type="caution">
    <text evidence="1">The sequence shown here is derived from an EMBL/GenBank/DDBJ whole genome shotgun (WGS) entry which is preliminary data.</text>
</comment>
<keyword evidence="2" id="KW-1185">Reference proteome</keyword>
<dbReference type="Proteomes" id="UP000827092">
    <property type="component" value="Unassembled WGS sequence"/>
</dbReference>
<evidence type="ECO:0000313" key="2">
    <source>
        <dbReference type="Proteomes" id="UP000827092"/>
    </source>
</evidence>
<gene>
    <name evidence="1" type="ORF">JTE90_007779</name>
</gene>
<proteinExistence type="predicted"/>
<dbReference type="AlphaFoldDB" id="A0AAV6TPI4"/>
<sequence length="94" mass="10714">MLMIIRLRLKKESTSNNFKSLIDQNAAKSQQEFNFKTLNETRPSTSTSWSSLNRTIALPAAESQQAALQQLFKELQAQERALAKKTFTIGHREC</sequence>
<accession>A0AAV6TPI4</accession>
<dbReference type="EMBL" id="JAFNEN010001656">
    <property type="protein sequence ID" value="KAG8173553.1"/>
    <property type="molecule type" value="Genomic_DNA"/>
</dbReference>
<evidence type="ECO:0000313" key="1">
    <source>
        <dbReference type="EMBL" id="KAG8173553.1"/>
    </source>
</evidence>